<dbReference type="InterPro" id="IPR036188">
    <property type="entry name" value="FAD/NAD-bd_sf"/>
</dbReference>
<evidence type="ECO:0000256" key="1">
    <source>
        <dbReference type="ARBA" id="ARBA00001974"/>
    </source>
</evidence>
<protein>
    <recommendedName>
        <fullName evidence="9">L-ornithine N(5)-monooxygenase</fullName>
    </recommendedName>
</protein>
<evidence type="ECO:0000256" key="3">
    <source>
        <dbReference type="ARBA" id="ARBA00022630"/>
    </source>
</evidence>
<organism evidence="7 8">
    <name type="scientific">Sporothrix stenoceras</name>
    <dbReference type="NCBI Taxonomy" id="5173"/>
    <lineage>
        <taxon>Eukaryota</taxon>
        <taxon>Fungi</taxon>
        <taxon>Dikarya</taxon>
        <taxon>Ascomycota</taxon>
        <taxon>Pezizomycotina</taxon>
        <taxon>Sordariomycetes</taxon>
        <taxon>Sordariomycetidae</taxon>
        <taxon>Ophiostomatales</taxon>
        <taxon>Ophiostomataceae</taxon>
        <taxon>Sporothrix</taxon>
    </lineage>
</organism>
<keyword evidence="6" id="KW-0560">Oxidoreductase</keyword>
<evidence type="ECO:0000256" key="5">
    <source>
        <dbReference type="ARBA" id="ARBA00022857"/>
    </source>
</evidence>
<dbReference type="InterPro" id="IPR050775">
    <property type="entry name" value="FAD-binding_Monooxygenases"/>
</dbReference>
<keyword evidence="5" id="KW-0521">NADP</keyword>
<dbReference type="SUPFAM" id="SSF51905">
    <property type="entry name" value="FAD/NAD(P)-binding domain"/>
    <property type="match status" value="2"/>
</dbReference>
<dbReference type="PANTHER" id="PTHR43098:SF2">
    <property type="entry name" value="FAD-BINDING MONOOXYGENASE AUSB-RELATED"/>
    <property type="match status" value="1"/>
</dbReference>
<proteinExistence type="inferred from homology"/>
<dbReference type="Gene3D" id="3.50.50.60">
    <property type="entry name" value="FAD/NAD(P)-binding domain"/>
    <property type="match status" value="2"/>
</dbReference>
<keyword evidence="4" id="KW-0274">FAD</keyword>
<dbReference type="EMBL" id="JAWCUI010000019">
    <property type="protein sequence ID" value="KAL1897460.1"/>
    <property type="molecule type" value="Genomic_DNA"/>
</dbReference>
<evidence type="ECO:0000313" key="7">
    <source>
        <dbReference type="EMBL" id="KAL1897460.1"/>
    </source>
</evidence>
<reference evidence="7 8" key="1">
    <citation type="journal article" date="2024" name="IMA Fungus">
        <title>IMA Genome - F19 : A genome assembly and annotation guide to empower mycologists, including annotated draft genome sequences of Ceratocystis pirilliformis, Diaporthe australafricana, Fusarium ophioides, Paecilomyces lecythidis, and Sporothrix stenoceras.</title>
        <authorList>
            <person name="Aylward J."/>
            <person name="Wilson A.M."/>
            <person name="Visagie C.M."/>
            <person name="Spraker J."/>
            <person name="Barnes I."/>
            <person name="Buitendag C."/>
            <person name="Ceriani C."/>
            <person name="Del Mar Angel L."/>
            <person name="du Plessis D."/>
            <person name="Fuchs T."/>
            <person name="Gasser K."/>
            <person name="Kramer D."/>
            <person name="Li W."/>
            <person name="Munsamy K."/>
            <person name="Piso A."/>
            <person name="Price J.L."/>
            <person name="Sonnekus B."/>
            <person name="Thomas C."/>
            <person name="van der Nest A."/>
            <person name="van Dijk A."/>
            <person name="van Heerden A."/>
            <person name="van Vuuren N."/>
            <person name="Yilmaz N."/>
            <person name="Duong T.A."/>
            <person name="van der Merwe N.A."/>
            <person name="Wingfield M.J."/>
            <person name="Wingfield B.D."/>
        </authorList>
    </citation>
    <scope>NUCLEOTIDE SEQUENCE [LARGE SCALE GENOMIC DNA]</scope>
    <source>
        <strain evidence="7 8">CMW 5346</strain>
    </source>
</reference>
<keyword evidence="3" id="KW-0285">Flavoprotein</keyword>
<dbReference type="PANTHER" id="PTHR43098">
    <property type="entry name" value="L-ORNITHINE N(5)-MONOOXYGENASE-RELATED"/>
    <property type="match status" value="1"/>
</dbReference>
<evidence type="ECO:0000256" key="4">
    <source>
        <dbReference type="ARBA" id="ARBA00022827"/>
    </source>
</evidence>
<keyword evidence="8" id="KW-1185">Reference proteome</keyword>
<comment type="cofactor">
    <cofactor evidence="1">
        <name>FAD</name>
        <dbReference type="ChEBI" id="CHEBI:57692"/>
    </cofactor>
</comment>
<evidence type="ECO:0000256" key="6">
    <source>
        <dbReference type="ARBA" id="ARBA00023002"/>
    </source>
</evidence>
<accession>A0ABR3Z9X1</accession>
<comment type="similarity">
    <text evidence="2">Belongs to the FAD-binding monooxygenase family.</text>
</comment>
<name>A0ABR3Z9X1_9PEZI</name>
<gene>
    <name evidence="7" type="ORF">Sste5346_004198</name>
</gene>
<evidence type="ECO:0000313" key="8">
    <source>
        <dbReference type="Proteomes" id="UP001583186"/>
    </source>
</evidence>
<evidence type="ECO:0000256" key="2">
    <source>
        <dbReference type="ARBA" id="ARBA00010139"/>
    </source>
</evidence>
<dbReference type="Proteomes" id="UP001583186">
    <property type="component" value="Unassembled WGS sequence"/>
</dbReference>
<evidence type="ECO:0008006" key="9">
    <source>
        <dbReference type="Google" id="ProtNLM"/>
    </source>
</evidence>
<comment type="caution">
    <text evidence="7">The sequence shown here is derived from an EMBL/GenBank/DDBJ whole genome shotgun (WGS) entry which is preliminary data.</text>
</comment>
<sequence length="656" mass="73334">MGSVTENGVNGAAPTSFVELSEKYKSEHDKRLRSDGLSQFTDLYSIPKFRRFKQDPWADRSTYDTLPRAFDGDRREILIMGTGIAALVFAVRLLEAGFKREDLQFIDVSAGFGGTWYWNRYPGLMCDVESYIYMPLLEETGYIPKHKYASGTELREHAERIAEKYDLTEQAWYRTRMVDSVWDDTAKEWVVRLAEQLSDGNEREPITVRSRFVILTTGLMLIPQVPQIKGIQTFAGDCFHAARWDYQVTGGSQQDPSLVNLKGKKVGIIGTGASSIQIVPELAKWADKLYVFQRTPSAVDRRDNRPTDAEWFKKEVSTGPGWQEKRSQNFYSFVSNASPKPEVNLVNDGWTTMPSYSALIGNTAHNPTTPEEIGKYYQYIKELDVERQSRVRDRVDVIIKDPATAAKLKPWYSGFCKRPCFHDDYLDSFNKPNVQLVDTDGKGIDEITEKGLVVQGQHYDVDVLILGTGYKSPFLFSPPGRVGVQILGRNGADLDKKWTNAVTTLHGVMSHDFPNMFWPGFIQAGGNPNYTYTINQGALQVAHLMGSGLKKTGSTTPASSGSGSSLYKYNFTVEATAEGEENWSMAVVSHAHMLGASSGCTPSYMNAEGELEGVSDPAKLAKMARSAPWGRGQADFDRVLDEWRAKGDFEGVEIKT</sequence>